<dbReference type="PANTHER" id="PTHR28106">
    <property type="entry name" value="MITOCHONDRIAL ATPASE COMPLEX SUBUNIT ATP10"/>
    <property type="match status" value="1"/>
</dbReference>
<gene>
    <name evidence="7" type="ORF">TanjilG_16261</name>
</gene>
<dbReference type="Gramene" id="OIW09034">
    <property type="protein sequence ID" value="OIW09034"/>
    <property type="gene ID" value="TanjilG_16261"/>
</dbReference>
<protein>
    <recommendedName>
        <fullName evidence="6">PIG-P domain-containing protein</fullName>
    </recommendedName>
</protein>
<sequence length="524" mass="59305">MAAILFIYAAAVVVLTVAVVSGSPVTLTLERAFASNHGVELSHLKARDMFRHRRILQSSNGDLVLKDKIIVYDLAGQRVGWAKYDFQEELLVCQNNEGRATVSFLDPDDKNPGFGLSGDRGPKPSEVYGFVGSITTVSAIVIFLVWAYIPESWLQPTGVSYYPSRYWALVVPTYLMMTIVLAVVFYISLNFISMLPPASKYTVFDEFDADIFSDTDGLSRDRSSPDFSLDRDEKPIEPISDIGKILESNAVLDSIVPITHHENFNYPLPSHHLSRFTSKRFLDIYQFANKAAIQKERARIHDEMNRGLVTEMAELKQHGGKIAEANKVLIPAISATKFPDLEVNFSNGRTMKLPIRISDVVDVDKSSVPKASLVCLSFRANSQEMINSWSVPFVETFSKSEGVHLYQDLPYSIVTAVEFNHQVRDGLVSLIDSWLLSRYPLKRFLLWTMKKPNHDETKDTLQRQMVYSFGDHYYFRKELRILNTLTGYIFLLDNFGRVRWQGFGLATKDEVSSLISCTSLLMNE</sequence>
<evidence type="ECO:0000256" key="4">
    <source>
        <dbReference type="ARBA" id="ARBA00023136"/>
    </source>
</evidence>
<keyword evidence="2 5" id="KW-0812">Transmembrane</keyword>
<evidence type="ECO:0000313" key="8">
    <source>
        <dbReference type="Proteomes" id="UP000188354"/>
    </source>
</evidence>
<keyword evidence="3 5" id="KW-1133">Transmembrane helix</keyword>
<evidence type="ECO:0000256" key="1">
    <source>
        <dbReference type="ARBA" id="ARBA00004141"/>
    </source>
</evidence>
<evidence type="ECO:0000256" key="2">
    <source>
        <dbReference type="ARBA" id="ARBA00022692"/>
    </source>
</evidence>
<dbReference type="STRING" id="3871.A0A1J7HRI1"/>
<feature type="transmembrane region" description="Helical" evidence="5">
    <location>
        <begin position="6"/>
        <end position="27"/>
    </location>
</feature>
<accession>A0A1J7HRI1</accession>
<dbReference type="InterPro" id="IPR013717">
    <property type="entry name" value="PIG-P"/>
</dbReference>
<reference evidence="7 8" key="1">
    <citation type="journal article" date="2017" name="Plant Biotechnol. J.">
        <title>A comprehensive draft genome sequence for lupin (Lupinus angustifolius), an emerging health food: insights into plant-microbe interactions and legume evolution.</title>
        <authorList>
            <person name="Hane J.K."/>
            <person name="Ming Y."/>
            <person name="Kamphuis L.G."/>
            <person name="Nelson M.N."/>
            <person name="Garg G."/>
            <person name="Atkins C.A."/>
            <person name="Bayer P.E."/>
            <person name="Bravo A."/>
            <person name="Bringans S."/>
            <person name="Cannon S."/>
            <person name="Edwards D."/>
            <person name="Foley R."/>
            <person name="Gao L.L."/>
            <person name="Harrison M.J."/>
            <person name="Huang W."/>
            <person name="Hurgobin B."/>
            <person name="Li S."/>
            <person name="Liu C.W."/>
            <person name="McGrath A."/>
            <person name="Morahan G."/>
            <person name="Murray J."/>
            <person name="Weller J."/>
            <person name="Jian J."/>
            <person name="Singh K.B."/>
        </authorList>
    </citation>
    <scope>NUCLEOTIDE SEQUENCE [LARGE SCALE GENOMIC DNA]</scope>
    <source>
        <strain evidence="8">cv. Tanjil</strain>
        <tissue evidence="7">Whole plant</tissue>
    </source>
</reference>
<dbReference type="InterPro" id="IPR007849">
    <property type="entry name" value="ATP10"/>
</dbReference>
<feature type="domain" description="PIG-P" evidence="6">
    <location>
        <begin position="125"/>
        <end position="242"/>
    </location>
</feature>
<dbReference type="Proteomes" id="UP000188354">
    <property type="component" value="Chromosome LG06"/>
</dbReference>
<evidence type="ECO:0000256" key="3">
    <source>
        <dbReference type="ARBA" id="ARBA00022989"/>
    </source>
</evidence>
<evidence type="ECO:0000259" key="6">
    <source>
        <dbReference type="Pfam" id="PF08510"/>
    </source>
</evidence>
<dbReference type="Pfam" id="PF08510">
    <property type="entry name" value="PIG-P"/>
    <property type="match status" value="1"/>
</dbReference>
<keyword evidence="8" id="KW-1185">Reference proteome</keyword>
<dbReference type="Pfam" id="PF05176">
    <property type="entry name" value="ATP-synt_10"/>
    <property type="match status" value="1"/>
</dbReference>
<feature type="transmembrane region" description="Helical" evidence="5">
    <location>
        <begin position="169"/>
        <end position="192"/>
    </location>
</feature>
<organism evidence="7 8">
    <name type="scientific">Lupinus angustifolius</name>
    <name type="common">Narrow-leaved blue lupine</name>
    <dbReference type="NCBI Taxonomy" id="3871"/>
    <lineage>
        <taxon>Eukaryota</taxon>
        <taxon>Viridiplantae</taxon>
        <taxon>Streptophyta</taxon>
        <taxon>Embryophyta</taxon>
        <taxon>Tracheophyta</taxon>
        <taxon>Spermatophyta</taxon>
        <taxon>Magnoliopsida</taxon>
        <taxon>eudicotyledons</taxon>
        <taxon>Gunneridae</taxon>
        <taxon>Pentapetalae</taxon>
        <taxon>rosids</taxon>
        <taxon>fabids</taxon>
        <taxon>Fabales</taxon>
        <taxon>Fabaceae</taxon>
        <taxon>Papilionoideae</taxon>
        <taxon>50 kb inversion clade</taxon>
        <taxon>genistoids sensu lato</taxon>
        <taxon>core genistoids</taxon>
        <taxon>Genisteae</taxon>
        <taxon>Lupinus</taxon>
    </lineage>
</organism>
<keyword evidence="4 5" id="KW-0472">Membrane</keyword>
<comment type="subcellular location">
    <subcellularLocation>
        <location evidence="1">Membrane</location>
        <topology evidence="1">Multi-pass membrane protein</topology>
    </subcellularLocation>
</comment>
<evidence type="ECO:0000313" key="7">
    <source>
        <dbReference type="EMBL" id="OIW09034.1"/>
    </source>
</evidence>
<feature type="transmembrane region" description="Helical" evidence="5">
    <location>
        <begin position="127"/>
        <end position="149"/>
    </location>
</feature>
<dbReference type="EMBL" id="CM007366">
    <property type="protein sequence ID" value="OIW09034.1"/>
    <property type="molecule type" value="Genomic_DNA"/>
</dbReference>
<dbReference type="PANTHER" id="PTHR28106:SF1">
    <property type="entry name" value="MITOCHONDRIAL ATPASE COMPLEX SUBUNIT ATP10"/>
    <property type="match status" value="1"/>
</dbReference>
<proteinExistence type="predicted"/>
<dbReference type="GO" id="GO:0033615">
    <property type="term" value="P:mitochondrial proton-transporting ATP synthase complex assembly"/>
    <property type="evidence" value="ECO:0007669"/>
    <property type="project" value="TreeGrafter"/>
</dbReference>
<dbReference type="GO" id="GO:0005743">
    <property type="term" value="C:mitochondrial inner membrane"/>
    <property type="evidence" value="ECO:0007669"/>
    <property type="project" value="TreeGrafter"/>
</dbReference>
<name>A0A1J7HRI1_LUPAN</name>
<evidence type="ECO:0000256" key="5">
    <source>
        <dbReference type="SAM" id="Phobius"/>
    </source>
</evidence>
<dbReference type="AlphaFoldDB" id="A0A1J7HRI1"/>